<dbReference type="PANTHER" id="PTHR15160">
    <property type="entry name" value="VON HIPPEL-LINDAU PROTEIN"/>
    <property type="match status" value="1"/>
</dbReference>
<dbReference type="PANTHER" id="PTHR15160:SF1">
    <property type="entry name" value="VON HIPPEL-LINDAU DISEASE TUMOR SUPPRESSOR"/>
    <property type="match status" value="1"/>
</dbReference>
<protein>
    <recommendedName>
        <fullName evidence="1">BFN domain-containing protein</fullName>
    </recommendedName>
</protein>
<dbReference type="InterPro" id="IPR003729">
    <property type="entry name" value="Bi_nuclease_dom"/>
</dbReference>
<name>A0ABM8G661_9CELL</name>
<dbReference type="Pfam" id="PF02577">
    <property type="entry name" value="BFN_dom"/>
    <property type="match status" value="1"/>
</dbReference>
<dbReference type="Gene3D" id="3.10.690.10">
    <property type="entry name" value="Bifunctional nuclease domain"/>
    <property type="match status" value="1"/>
</dbReference>
<evidence type="ECO:0000313" key="3">
    <source>
        <dbReference type="Proteomes" id="UP001321475"/>
    </source>
</evidence>
<dbReference type="EMBL" id="AP027729">
    <property type="protein sequence ID" value="BDZ43640.1"/>
    <property type="molecule type" value="Genomic_DNA"/>
</dbReference>
<dbReference type="SUPFAM" id="SSF103256">
    <property type="entry name" value="Hypothetical protein TM0160"/>
    <property type="match status" value="1"/>
</dbReference>
<reference evidence="3" key="1">
    <citation type="journal article" date="2019" name="Int. J. Syst. Evol. Microbiol.">
        <title>The Global Catalogue of Microorganisms (GCM) 10K type strain sequencing project: providing services to taxonomists for standard genome sequencing and annotation.</title>
        <authorList>
            <consortium name="The Broad Institute Genomics Platform"/>
            <consortium name="The Broad Institute Genome Sequencing Center for Infectious Disease"/>
            <person name="Wu L."/>
            <person name="Ma J."/>
        </authorList>
    </citation>
    <scope>NUCLEOTIDE SEQUENCE [LARGE SCALE GENOMIC DNA]</scope>
    <source>
        <strain evidence="3">NBRC 108565</strain>
    </source>
</reference>
<evidence type="ECO:0000313" key="2">
    <source>
        <dbReference type="EMBL" id="BDZ43640.1"/>
    </source>
</evidence>
<dbReference type="Proteomes" id="UP001321475">
    <property type="component" value="Chromosome"/>
</dbReference>
<gene>
    <name evidence="2" type="ORF">GCM10025865_29390</name>
</gene>
<feature type="domain" description="BFN" evidence="1">
    <location>
        <begin position="24"/>
        <end position="152"/>
    </location>
</feature>
<dbReference type="PROSITE" id="PS51658">
    <property type="entry name" value="BFN"/>
    <property type="match status" value="1"/>
</dbReference>
<evidence type="ECO:0000259" key="1">
    <source>
        <dbReference type="PROSITE" id="PS51658"/>
    </source>
</evidence>
<accession>A0ABM8G661</accession>
<organism evidence="2 3">
    <name type="scientific">Paraoerskovia sediminicola</name>
    <dbReference type="NCBI Taxonomy" id="1138587"/>
    <lineage>
        <taxon>Bacteria</taxon>
        <taxon>Bacillati</taxon>
        <taxon>Actinomycetota</taxon>
        <taxon>Actinomycetes</taxon>
        <taxon>Micrococcales</taxon>
        <taxon>Cellulomonadaceae</taxon>
        <taxon>Paraoerskovia</taxon>
    </lineage>
</organism>
<dbReference type="InterPro" id="IPR036104">
    <property type="entry name" value="BFN_sf"/>
</dbReference>
<sequence>MTSFHLTVPPVPSYRGSVSGDAPMVHVDVLGVRRGTTEHDLVVLLLDDASELVVPIVIGPREANAIATAQSGRTPPRPMTHDLLCDLLAASGSSIDHVEIIALDSGIYFAEIVLGNGRRVDSRASDAIAVAVRSGCTVLCSAEVVATSGVEVVSAAQRRDIEAFKLFLDGAGPEDFA</sequence>
<keyword evidence="3" id="KW-1185">Reference proteome</keyword>
<proteinExistence type="predicted"/>